<feature type="transmembrane region" description="Helical" evidence="1">
    <location>
        <begin position="76"/>
        <end position="96"/>
    </location>
</feature>
<feature type="transmembrane region" description="Helical" evidence="1">
    <location>
        <begin position="7"/>
        <end position="27"/>
    </location>
</feature>
<sequence length="102" mass="12340">MHGIQNIQISLFSQFYFFFFFFFYLILVNCLFFNLFSAIALNIIFFIIGYRNIYLQPAFRSNFFFFSTSKKALKDLFFRICFSSIFFNKICIISKLGEFFFS</sequence>
<dbReference type="EMBL" id="GITU01011708">
    <property type="protein sequence ID" value="MBC1180411.1"/>
    <property type="molecule type" value="Transcribed_RNA"/>
</dbReference>
<keyword evidence="1" id="KW-1133">Transmembrane helix</keyword>
<keyword evidence="1" id="KW-0472">Membrane</keyword>
<evidence type="ECO:0000313" key="2">
    <source>
        <dbReference type="EMBL" id="MBC1180411.1"/>
    </source>
</evidence>
<protein>
    <submittedName>
        <fullName evidence="2">Uncharacterized protein</fullName>
    </submittedName>
</protein>
<feature type="transmembrane region" description="Helical" evidence="1">
    <location>
        <begin position="33"/>
        <end position="55"/>
    </location>
</feature>
<name>A0A7G3B3E1_LUTLO</name>
<dbReference type="AlphaFoldDB" id="A0A7G3B3E1"/>
<proteinExistence type="predicted"/>
<evidence type="ECO:0000256" key="1">
    <source>
        <dbReference type="SAM" id="Phobius"/>
    </source>
</evidence>
<reference evidence="2" key="1">
    <citation type="journal article" date="2020" name="BMC">
        <title>Leishmania infection induces a limited differential gene expression in the sand fly midgut.</title>
        <authorList>
            <person name="Coutinho-Abreu I.V."/>
            <person name="Serafim T.D."/>
            <person name="Meneses C."/>
            <person name="Kamhawi S."/>
            <person name="Oliveira F."/>
            <person name="Valenzuela J.G."/>
        </authorList>
    </citation>
    <scope>NUCLEOTIDE SEQUENCE</scope>
    <source>
        <strain evidence="2">Jacobina</strain>
        <tissue evidence="2">Midgut</tissue>
    </source>
</reference>
<keyword evidence="1" id="KW-0812">Transmembrane</keyword>
<organism evidence="2">
    <name type="scientific">Lutzomyia longipalpis</name>
    <name type="common">Sand fly</name>
    <dbReference type="NCBI Taxonomy" id="7200"/>
    <lineage>
        <taxon>Eukaryota</taxon>
        <taxon>Metazoa</taxon>
        <taxon>Ecdysozoa</taxon>
        <taxon>Arthropoda</taxon>
        <taxon>Hexapoda</taxon>
        <taxon>Insecta</taxon>
        <taxon>Pterygota</taxon>
        <taxon>Neoptera</taxon>
        <taxon>Endopterygota</taxon>
        <taxon>Diptera</taxon>
        <taxon>Nematocera</taxon>
        <taxon>Psychodoidea</taxon>
        <taxon>Psychodidae</taxon>
        <taxon>Lutzomyia</taxon>
        <taxon>Lutzomyia</taxon>
    </lineage>
</organism>
<accession>A0A7G3B3E1</accession>